<accession>A0A4Z2IF79</accession>
<evidence type="ECO:0000313" key="3">
    <source>
        <dbReference type="Proteomes" id="UP000314294"/>
    </source>
</evidence>
<feature type="region of interest" description="Disordered" evidence="1">
    <location>
        <begin position="210"/>
        <end position="232"/>
    </location>
</feature>
<gene>
    <name evidence="2" type="ORF">EYF80_013352</name>
</gene>
<evidence type="ECO:0000313" key="2">
    <source>
        <dbReference type="EMBL" id="TNN76487.1"/>
    </source>
</evidence>
<sequence>MILGLAKEKRLGLGAVLVGEDAPQARVSPMTKVLFFRSIEGSGSSEGPWEGTLKASSLSQRSPYHVSGSCLASGITNTVMSSPEPSLSLGSRQPRSFSTPRDLISRSWAARVYLNTNVDKYLLQLEICQVLFLTGLVSDHLLTICVKAVSMTPITRFSKLTTFSMWKRTEESGTASGSSGAVLGEADGWRTGGVLQQVTDLSQAVSDEAVEELGGHDGGSGTGVSIKHAPKLRAGDRRHRVLHCAVCTRTNDREEFKVA</sequence>
<dbReference type="AlphaFoldDB" id="A0A4Z2IF79"/>
<dbReference type="EMBL" id="SRLO01000093">
    <property type="protein sequence ID" value="TNN76487.1"/>
    <property type="molecule type" value="Genomic_DNA"/>
</dbReference>
<proteinExistence type="predicted"/>
<dbReference type="Proteomes" id="UP000314294">
    <property type="component" value="Unassembled WGS sequence"/>
</dbReference>
<organism evidence="2 3">
    <name type="scientific">Liparis tanakae</name>
    <name type="common">Tanaka's snailfish</name>
    <dbReference type="NCBI Taxonomy" id="230148"/>
    <lineage>
        <taxon>Eukaryota</taxon>
        <taxon>Metazoa</taxon>
        <taxon>Chordata</taxon>
        <taxon>Craniata</taxon>
        <taxon>Vertebrata</taxon>
        <taxon>Euteleostomi</taxon>
        <taxon>Actinopterygii</taxon>
        <taxon>Neopterygii</taxon>
        <taxon>Teleostei</taxon>
        <taxon>Neoteleostei</taxon>
        <taxon>Acanthomorphata</taxon>
        <taxon>Eupercaria</taxon>
        <taxon>Perciformes</taxon>
        <taxon>Cottioidei</taxon>
        <taxon>Cottales</taxon>
        <taxon>Liparidae</taxon>
        <taxon>Liparis</taxon>
    </lineage>
</organism>
<comment type="caution">
    <text evidence="2">The sequence shown here is derived from an EMBL/GenBank/DDBJ whole genome shotgun (WGS) entry which is preliminary data.</text>
</comment>
<name>A0A4Z2IF79_9TELE</name>
<keyword evidence="3" id="KW-1185">Reference proteome</keyword>
<evidence type="ECO:0000256" key="1">
    <source>
        <dbReference type="SAM" id="MobiDB-lite"/>
    </source>
</evidence>
<reference evidence="2 3" key="1">
    <citation type="submission" date="2019-03" db="EMBL/GenBank/DDBJ databases">
        <title>First draft genome of Liparis tanakae, snailfish: a comprehensive survey of snailfish specific genes.</title>
        <authorList>
            <person name="Kim W."/>
            <person name="Song I."/>
            <person name="Jeong J.-H."/>
            <person name="Kim D."/>
            <person name="Kim S."/>
            <person name="Ryu S."/>
            <person name="Song J.Y."/>
            <person name="Lee S.K."/>
        </authorList>
    </citation>
    <scope>NUCLEOTIDE SEQUENCE [LARGE SCALE GENOMIC DNA]</scope>
    <source>
        <tissue evidence="2">Muscle</tissue>
    </source>
</reference>
<protein>
    <submittedName>
        <fullName evidence="2">Uncharacterized protein</fullName>
    </submittedName>
</protein>